<evidence type="ECO:0000313" key="9">
    <source>
        <dbReference type="EMBL" id="SNS95473.1"/>
    </source>
</evidence>
<dbReference type="GO" id="GO:0020037">
    <property type="term" value="F:heme binding"/>
    <property type="evidence" value="ECO:0007669"/>
    <property type="project" value="InterPro"/>
</dbReference>
<protein>
    <submittedName>
        <fullName evidence="9">Glucose/arabinose dehydrogenase, beta-propeller fold</fullName>
    </submittedName>
</protein>
<feature type="binding site" description="covalent" evidence="6">
    <location>
        <position position="869"/>
    </location>
    <ligand>
        <name>heme c</name>
        <dbReference type="ChEBI" id="CHEBI:61717"/>
    </ligand>
</feature>
<dbReference type="Pfam" id="PF00034">
    <property type="entry name" value="Cytochrom_C"/>
    <property type="match status" value="1"/>
</dbReference>
<dbReference type="Gene3D" id="3.40.50.880">
    <property type="match status" value="1"/>
</dbReference>
<dbReference type="PROSITE" id="PS50093">
    <property type="entry name" value="PKD"/>
    <property type="match status" value="1"/>
</dbReference>
<evidence type="ECO:0000256" key="2">
    <source>
        <dbReference type="ARBA" id="ARBA00022617"/>
    </source>
</evidence>
<evidence type="ECO:0000313" key="10">
    <source>
        <dbReference type="Proteomes" id="UP000198432"/>
    </source>
</evidence>
<proteinExistence type="predicted"/>
<dbReference type="InterPro" id="IPR009056">
    <property type="entry name" value="Cyt_c-like_dom"/>
</dbReference>
<dbReference type="InterPro" id="IPR000601">
    <property type="entry name" value="PKD_dom"/>
</dbReference>
<sequence>MTTKHRFFNVFYFLLLAVFMLPSCGERSGNPRVLVYSSDAGDASVAESMAALAKLGGEQDFEVDTTTNERMFTESNLAPYAAVIFLNTTGEELSYGQKVNFERYMQAGGGFVGIHEAADTAYSWDWYGRLVGGRYEGYPQTKEAVVRVAEAGHPATNGLPEQWTRQDAWLEFNQLVEDVKVLLTMQEGAGDVNPVSWYHDFEGGRSFYTALEPSVGTEDELFRQHLIGGIKYAIGENNSLDYARATSLKVPEEERFIKTQLTEGTLFEPTEMTILPNKDVLIAQRRGEIMLYDESAGSIKQVGALNVYHSSGVEGVNAEEGVLGIAADPNFAKNNYVYIFYSPADTSVNRLSRFVYRNNKLQQDTEKVILQFYSQRQICCHTGGSIAFGPDNLLYVSTGDNSTPFDEPDQAYVNNGFAPLDDRPGHEQYDARRSAGNTNDLRGKILRIRLKEDGSYEIPEGNLFPKNQAKTRPEIYVMGDRNPYRISVDQKTGFLYWGEIGPDSGVDSLGTRGPRGYDEVNQAREAGFFGWPLFIGNNYPYRHYDYDAGRSGPVFNPKNPINNSRNNTGLQELPPAKPAFIWYPYAESKEFPQVGAGGRSAMAGPVYYNDLYENGGAYPAYYNGKLFIYDWIRNWIKAVSMEPNGDYRSMEPFMEGAEFNAPVDMEVGPDGKLYVLEYGSGWFSKNADAGLARLDYVSGNLPPKINRLYVDKTSGALPLTVKARVDATDPEGDRLRYVWKVGDYYQETKVPYIEHTIKGVGDHNVSVEVIDTKQASSKSSDVLVYAGNEQPEVDIAIKGNRTFYFPGEPVQYQVKVTDKDGAYSANNLHVSSDYVQGTDLAGASMGHQVLSEAMIGKNLMEASDCKSCHQVSEKSIGPSFTQVALRYQKDPEAPAFLTQKIIKGGSGVWGEAAMPAHPTMEPGEARRIVQWVLSLADTESMFESLPASGTIAPAPTTAQNTVLKLMATYTDQGSARVRPLAGAEAVYLRSNQMDAADFKETRWFAAREIDGSKFLVLPGGDGWLKADQVDLTGVRAIELTGLGSGQAGRYAVEVRVGNPNGKKIGEGQLNFGADKGKASGTIPLQQTSTNELQDVYLVFRPLTEVGKQKPMLKTVTFLPGTRA</sequence>
<accession>A0A239IQX4</accession>
<feature type="binding site" description="covalent" evidence="6">
    <location>
        <position position="865"/>
    </location>
    <ligand>
        <name>heme c</name>
        <dbReference type="ChEBI" id="CHEBI:61717"/>
    </ligand>
</feature>
<dbReference type="SUPFAM" id="SSF52317">
    <property type="entry name" value="Class I glutamine amidotransferase-like"/>
    <property type="match status" value="1"/>
</dbReference>
<dbReference type="EMBL" id="FZOQ01000018">
    <property type="protein sequence ID" value="SNS95473.1"/>
    <property type="molecule type" value="Genomic_DNA"/>
</dbReference>
<dbReference type="SUPFAM" id="SSF46626">
    <property type="entry name" value="Cytochrome c"/>
    <property type="match status" value="1"/>
</dbReference>
<name>A0A239IQX4_9BACT</name>
<dbReference type="SUPFAM" id="SSF49299">
    <property type="entry name" value="PKD domain"/>
    <property type="match status" value="1"/>
</dbReference>
<evidence type="ECO:0000259" key="8">
    <source>
        <dbReference type="PROSITE" id="PS51007"/>
    </source>
</evidence>
<dbReference type="Pfam" id="PF00801">
    <property type="entry name" value="PKD"/>
    <property type="match status" value="1"/>
</dbReference>
<evidence type="ECO:0000256" key="6">
    <source>
        <dbReference type="PIRSR" id="PIRSR602324-1"/>
    </source>
</evidence>
<evidence type="ECO:0000256" key="3">
    <source>
        <dbReference type="ARBA" id="ARBA00022723"/>
    </source>
</evidence>
<dbReference type="InterPro" id="IPR011041">
    <property type="entry name" value="Quinoprot_gluc/sorb_DH_b-prop"/>
</dbReference>
<dbReference type="InterPro" id="IPR035986">
    <property type="entry name" value="PKD_dom_sf"/>
</dbReference>
<feature type="binding site" description="covalent" evidence="6">
    <location>
        <position position="914"/>
    </location>
    <ligand>
        <name>heme c</name>
        <dbReference type="ChEBI" id="CHEBI:61717"/>
    </ligand>
</feature>
<dbReference type="Proteomes" id="UP000198432">
    <property type="component" value="Unassembled WGS sequence"/>
</dbReference>
<evidence type="ECO:0000259" key="7">
    <source>
        <dbReference type="PROSITE" id="PS50093"/>
    </source>
</evidence>
<dbReference type="InterPro" id="IPR036909">
    <property type="entry name" value="Cyt_c-like_dom_sf"/>
</dbReference>
<dbReference type="PRINTS" id="PR00606">
    <property type="entry name" value="CYTCHROMECID"/>
</dbReference>
<keyword evidence="4" id="KW-0249">Electron transport</keyword>
<dbReference type="GO" id="GO:0009055">
    <property type="term" value="F:electron transfer activity"/>
    <property type="evidence" value="ECO:0007669"/>
    <property type="project" value="InterPro"/>
</dbReference>
<gene>
    <name evidence="9" type="ORF">SAMN06296052_11841</name>
</gene>
<keyword evidence="1" id="KW-0813">Transport</keyword>
<evidence type="ECO:0000256" key="1">
    <source>
        <dbReference type="ARBA" id="ARBA00022448"/>
    </source>
</evidence>
<dbReference type="SUPFAM" id="SSF50952">
    <property type="entry name" value="Soluble quinoprotein glucose dehydrogenase"/>
    <property type="match status" value="1"/>
</dbReference>
<comment type="PTM">
    <text evidence="6">Binds 1 heme c group covalently per subunit.</text>
</comment>
<dbReference type="RefSeq" id="WP_089320579.1">
    <property type="nucleotide sequence ID" value="NZ_FZOQ01000018.1"/>
</dbReference>
<dbReference type="PROSITE" id="PS51007">
    <property type="entry name" value="CYTC"/>
    <property type="match status" value="1"/>
</dbReference>
<dbReference type="Pfam" id="PF07995">
    <property type="entry name" value="GSDH"/>
    <property type="match status" value="1"/>
</dbReference>
<organism evidence="9 10">
    <name type="scientific">Pontibacter ummariensis</name>
    <dbReference type="NCBI Taxonomy" id="1610492"/>
    <lineage>
        <taxon>Bacteria</taxon>
        <taxon>Pseudomonadati</taxon>
        <taxon>Bacteroidota</taxon>
        <taxon>Cytophagia</taxon>
        <taxon>Cytophagales</taxon>
        <taxon>Hymenobacteraceae</taxon>
        <taxon>Pontibacter</taxon>
    </lineage>
</organism>
<reference evidence="10" key="1">
    <citation type="submission" date="2017-06" db="EMBL/GenBank/DDBJ databases">
        <authorList>
            <person name="Varghese N."/>
            <person name="Submissions S."/>
        </authorList>
    </citation>
    <scope>NUCLEOTIDE SEQUENCE [LARGE SCALE GENOMIC DNA]</scope>
    <source>
        <strain evidence="10">NKM1</strain>
    </source>
</reference>
<dbReference type="InterPro" id="IPR012938">
    <property type="entry name" value="Glc/Sorbosone_DH"/>
</dbReference>
<dbReference type="Gene3D" id="2.120.10.30">
    <property type="entry name" value="TolB, C-terminal domain"/>
    <property type="match status" value="1"/>
</dbReference>
<keyword evidence="3 6" id="KW-0479">Metal-binding</keyword>
<dbReference type="Gene3D" id="1.10.760.10">
    <property type="entry name" value="Cytochrome c-like domain"/>
    <property type="match status" value="1"/>
</dbReference>
<feature type="domain" description="Cytochrome c" evidence="8">
    <location>
        <begin position="841"/>
        <end position="936"/>
    </location>
</feature>
<dbReference type="AlphaFoldDB" id="A0A239IQX4"/>
<dbReference type="GO" id="GO:0005506">
    <property type="term" value="F:iron ion binding"/>
    <property type="evidence" value="ECO:0007669"/>
    <property type="project" value="InterPro"/>
</dbReference>
<keyword evidence="2 6" id="KW-0349">Heme</keyword>
<dbReference type="InterPro" id="IPR029062">
    <property type="entry name" value="Class_I_gatase-like"/>
</dbReference>
<dbReference type="InterPro" id="IPR002324">
    <property type="entry name" value="Cyt_c_ID"/>
</dbReference>
<dbReference type="Gene3D" id="2.60.40.10">
    <property type="entry name" value="Immunoglobulins"/>
    <property type="match status" value="1"/>
</dbReference>
<dbReference type="PANTHER" id="PTHR19328">
    <property type="entry name" value="HEDGEHOG-INTERACTING PROTEIN"/>
    <property type="match status" value="1"/>
</dbReference>
<dbReference type="InterPro" id="IPR029010">
    <property type="entry name" value="ThuA-like"/>
</dbReference>
<evidence type="ECO:0000256" key="4">
    <source>
        <dbReference type="ARBA" id="ARBA00022982"/>
    </source>
</evidence>
<dbReference type="InterPro" id="IPR011042">
    <property type="entry name" value="6-blade_b-propeller_TolB-like"/>
</dbReference>
<dbReference type="OrthoDB" id="9816308at2"/>
<evidence type="ECO:0000256" key="5">
    <source>
        <dbReference type="ARBA" id="ARBA00023004"/>
    </source>
</evidence>
<keyword evidence="10" id="KW-1185">Reference proteome</keyword>
<feature type="domain" description="PKD" evidence="7">
    <location>
        <begin position="732"/>
        <end position="784"/>
    </location>
</feature>
<keyword evidence="5 6" id="KW-0408">Iron</keyword>
<dbReference type="PANTHER" id="PTHR19328:SF75">
    <property type="entry name" value="ALDOSE SUGAR DEHYDROGENASE YLII"/>
    <property type="match status" value="1"/>
</dbReference>
<dbReference type="Pfam" id="PF06283">
    <property type="entry name" value="ThuA"/>
    <property type="match status" value="1"/>
</dbReference>
<dbReference type="InterPro" id="IPR013783">
    <property type="entry name" value="Ig-like_fold"/>
</dbReference>